<name>A0ABZ0AWC9_9BURK</name>
<evidence type="ECO:0000259" key="2">
    <source>
        <dbReference type="Pfam" id="PF07589"/>
    </source>
</evidence>
<evidence type="ECO:0000313" key="4">
    <source>
        <dbReference type="Proteomes" id="UP001302257"/>
    </source>
</evidence>
<dbReference type="InterPro" id="IPR013424">
    <property type="entry name" value="Ice-binding_C"/>
</dbReference>
<evidence type="ECO:0000313" key="3">
    <source>
        <dbReference type="EMBL" id="WNO03951.1"/>
    </source>
</evidence>
<organism evidence="3 4">
    <name type="scientific">Rhodoferax mekongensis</name>
    <dbReference type="NCBI Taxonomy" id="3068341"/>
    <lineage>
        <taxon>Bacteria</taxon>
        <taxon>Pseudomonadati</taxon>
        <taxon>Pseudomonadota</taxon>
        <taxon>Betaproteobacteria</taxon>
        <taxon>Burkholderiales</taxon>
        <taxon>Comamonadaceae</taxon>
        <taxon>Rhodoferax</taxon>
    </lineage>
</organism>
<feature type="domain" description="Ice-binding protein C-terminal" evidence="2">
    <location>
        <begin position="216"/>
        <end position="240"/>
    </location>
</feature>
<dbReference type="Gene3D" id="2.60.120.200">
    <property type="match status" value="1"/>
</dbReference>
<evidence type="ECO:0000256" key="1">
    <source>
        <dbReference type="SAM" id="SignalP"/>
    </source>
</evidence>
<dbReference type="Pfam" id="PF07589">
    <property type="entry name" value="PEP-CTERM"/>
    <property type="match status" value="1"/>
</dbReference>
<dbReference type="Proteomes" id="UP001302257">
    <property type="component" value="Chromosome"/>
</dbReference>
<keyword evidence="4" id="KW-1185">Reference proteome</keyword>
<keyword evidence="1" id="KW-0732">Signal</keyword>
<sequence>MLKKFSKAVKVLLVGAAMIPVASLANASIPTHQYRLDGSFSDDMGGADLLGNGGAFVGTNYLFARNQGVTLLADLGSEYTVDLKYSFASHGVWQKIIDFKGLKSDYGLYTHLSDYSFFPAAESFGASAENGIMSRLTATRTTDGIFSLYQDGNLKGSFRDNARSAVQFGNPLSFFIDDRATGGAEAGAGSLDFIRTYSTALSADEVRGLSSTVLTPVPEPSSLAMLVCGLALIGAIGKRRSKSK</sequence>
<dbReference type="NCBIfam" id="TIGR02595">
    <property type="entry name" value="PEP_CTERM"/>
    <property type="match status" value="1"/>
</dbReference>
<feature type="signal peptide" evidence="1">
    <location>
        <begin position="1"/>
        <end position="27"/>
    </location>
</feature>
<protein>
    <submittedName>
        <fullName evidence="3">PEP-CTERM sorting domain-containing protein</fullName>
    </submittedName>
</protein>
<gene>
    <name evidence="3" type="ORF">RAN89_13655</name>
</gene>
<proteinExistence type="predicted"/>
<dbReference type="RefSeq" id="WP_313866822.1">
    <property type="nucleotide sequence ID" value="NZ_CP132507.1"/>
</dbReference>
<feature type="chain" id="PRO_5046723612" evidence="1">
    <location>
        <begin position="28"/>
        <end position="244"/>
    </location>
</feature>
<reference evidence="3 4" key="1">
    <citation type="submission" date="2023-08" db="EMBL/GenBank/DDBJ databases">
        <title>Rhodoferax potami sp. nov. and Rhodoferax mekongensis sp. nov., isolated from the Mekong River in Thailand.</title>
        <authorList>
            <person name="Kitikhun S."/>
            <person name="Charoenyingcharoen P."/>
            <person name="Siriarchawattana P."/>
            <person name="Likhitrattanapisal S."/>
            <person name="Nilsakha T."/>
            <person name="Chanpet A."/>
            <person name="Rattanawaree P."/>
            <person name="Ingsriswang S."/>
        </authorList>
    </citation>
    <scope>NUCLEOTIDE SEQUENCE [LARGE SCALE GENOMIC DNA]</scope>
    <source>
        <strain evidence="3 4">TBRC 17307</strain>
    </source>
</reference>
<dbReference type="SUPFAM" id="SSF49899">
    <property type="entry name" value="Concanavalin A-like lectins/glucanases"/>
    <property type="match status" value="1"/>
</dbReference>
<dbReference type="EMBL" id="CP132507">
    <property type="protein sequence ID" value="WNO03951.1"/>
    <property type="molecule type" value="Genomic_DNA"/>
</dbReference>
<accession>A0ABZ0AWC9</accession>
<dbReference type="InterPro" id="IPR013320">
    <property type="entry name" value="ConA-like_dom_sf"/>
</dbReference>